<protein>
    <recommendedName>
        <fullName evidence="3">Replication-relaxation</fullName>
    </recommendedName>
</protein>
<evidence type="ECO:0000313" key="1">
    <source>
        <dbReference type="EMBL" id="KUN57595.1"/>
    </source>
</evidence>
<dbReference type="Proteomes" id="UP000053669">
    <property type="component" value="Unassembled WGS sequence"/>
</dbReference>
<sequence>MTILTESAVVPVRHKSFTSLAKMALDVLYQHRVMSTPQMHQLLTPQASRPVYLLNQLNELRNAGLVHRMRAQGEARGPNRRNLPYLWFLTEIGAAAVEEAGELPSRLYRVTPESVAGSRQAHTLAVNAAGLAFVRHAARLGHECGPLDWTPEVAHRIRDGQRRVEDDHVISDAVLHYVDLSHGRRKMLTTFIEVDRATMTTARLAAKVAAYGRLFEYVPQHPDRSRRSAASSRPAWQYTYPVFPRLLVVLDGPRTRTLPARLEARTADLYALTRADPRLSRLAGRLQIGVTTLQLLQDRGPFEPIFTVLLRGTPEDRPPLTDLYLKHAQ</sequence>
<dbReference type="STRING" id="58343.AQJ46_46885"/>
<accession>A0A101RLA1</accession>
<comment type="caution">
    <text evidence="1">The sequence shown here is derived from an EMBL/GenBank/DDBJ whole genome shotgun (WGS) entry which is preliminary data.</text>
</comment>
<proteinExistence type="predicted"/>
<dbReference type="Pfam" id="PF13814">
    <property type="entry name" value="Replic_Relax"/>
    <property type="match status" value="1"/>
</dbReference>
<dbReference type="RefSeq" id="WP_059211475.1">
    <property type="nucleotide sequence ID" value="NZ_JBIBJL010000033.1"/>
</dbReference>
<dbReference type="EMBL" id="LMWU01000070">
    <property type="protein sequence ID" value="KUN57595.1"/>
    <property type="molecule type" value="Genomic_DNA"/>
</dbReference>
<evidence type="ECO:0008006" key="3">
    <source>
        <dbReference type="Google" id="ProtNLM"/>
    </source>
</evidence>
<name>A0A101RLA1_9ACTN</name>
<evidence type="ECO:0000313" key="2">
    <source>
        <dbReference type="Proteomes" id="UP000053669"/>
    </source>
</evidence>
<dbReference type="AlphaFoldDB" id="A0A101RLA1"/>
<organism evidence="1 2">
    <name type="scientific">Streptomyces canus</name>
    <dbReference type="NCBI Taxonomy" id="58343"/>
    <lineage>
        <taxon>Bacteria</taxon>
        <taxon>Bacillati</taxon>
        <taxon>Actinomycetota</taxon>
        <taxon>Actinomycetes</taxon>
        <taxon>Kitasatosporales</taxon>
        <taxon>Streptomycetaceae</taxon>
        <taxon>Streptomyces</taxon>
        <taxon>Streptomyces aurantiacus group</taxon>
    </lineage>
</organism>
<reference evidence="1 2" key="1">
    <citation type="submission" date="2015-10" db="EMBL/GenBank/DDBJ databases">
        <title>Draft genome sequence of Streptomyces canus DSM 40017, type strain for the species Streptomyces canus.</title>
        <authorList>
            <person name="Ruckert C."/>
            <person name="Winkler A."/>
            <person name="Kalinowski J."/>
            <person name="Kampfer P."/>
            <person name="Glaeser S."/>
        </authorList>
    </citation>
    <scope>NUCLEOTIDE SEQUENCE [LARGE SCALE GENOMIC DNA]</scope>
    <source>
        <strain evidence="1 2">DSM 40017</strain>
    </source>
</reference>
<dbReference type="InterPro" id="IPR025855">
    <property type="entry name" value="Replic_Relax"/>
</dbReference>
<gene>
    <name evidence="1" type="ORF">AQJ46_46885</name>
</gene>